<dbReference type="InterPro" id="IPR045351">
    <property type="entry name" value="DUF6531"/>
</dbReference>
<dbReference type="RefSeq" id="WP_310091839.1">
    <property type="nucleotide sequence ID" value="NZ_JAVDTT010000002.1"/>
</dbReference>
<dbReference type="InterPro" id="IPR006530">
    <property type="entry name" value="YD"/>
</dbReference>
<proteinExistence type="predicted"/>
<keyword evidence="6" id="KW-1185">Reference proteome</keyword>
<evidence type="ECO:0000259" key="4">
    <source>
        <dbReference type="Pfam" id="PF25023"/>
    </source>
</evidence>
<dbReference type="Pfam" id="PF25023">
    <property type="entry name" value="TEN_YD-shell"/>
    <property type="match status" value="2"/>
</dbReference>
<gene>
    <name evidence="5" type="ORF">J2W94_001517</name>
</gene>
<protein>
    <submittedName>
        <fullName evidence="5">RHS repeat-associated protein</fullName>
    </submittedName>
</protein>
<feature type="domain" description="DUF6531" evidence="3">
    <location>
        <begin position="218"/>
        <end position="288"/>
    </location>
</feature>
<name>A0ABU1RR33_9GAMM</name>
<dbReference type="InterPro" id="IPR031325">
    <property type="entry name" value="RHS_repeat"/>
</dbReference>
<dbReference type="Proteomes" id="UP001254759">
    <property type="component" value="Unassembled WGS sequence"/>
</dbReference>
<dbReference type="Pfam" id="PF20148">
    <property type="entry name" value="DUF6531"/>
    <property type="match status" value="1"/>
</dbReference>
<dbReference type="EMBL" id="JAVDTT010000002">
    <property type="protein sequence ID" value="MDR6841232.1"/>
    <property type="molecule type" value="Genomic_DNA"/>
</dbReference>
<evidence type="ECO:0000256" key="1">
    <source>
        <dbReference type="ARBA" id="ARBA00022737"/>
    </source>
</evidence>
<dbReference type="Pfam" id="PF05593">
    <property type="entry name" value="RHS_repeat"/>
    <property type="match status" value="2"/>
</dbReference>
<feature type="chain" id="PRO_5045803423" evidence="2">
    <location>
        <begin position="18"/>
        <end position="1550"/>
    </location>
</feature>
<feature type="domain" description="Teneurin-like YD-shell" evidence="4">
    <location>
        <begin position="792"/>
        <end position="946"/>
    </location>
</feature>
<dbReference type="InterPro" id="IPR056823">
    <property type="entry name" value="TEN-like_YD-shell"/>
</dbReference>
<comment type="caution">
    <text evidence="5">The sequence shown here is derived from an EMBL/GenBank/DDBJ whole genome shotgun (WGS) entry which is preliminary data.</text>
</comment>
<dbReference type="PANTHER" id="PTHR32305">
    <property type="match status" value="1"/>
</dbReference>
<organism evidence="5 6">
    <name type="scientific">Pseudoxanthomonas sacheonensis</name>
    <dbReference type="NCBI Taxonomy" id="443615"/>
    <lineage>
        <taxon>Bacteria</taxon>
        <taxon>Pseudomonadati</taxon>
        <taxon>Pseudomonadota</taxon>
        <taxon>Gammaproteobacteria</taxon>
        <taxon>Lysobacterales</taxon>
        <taxon>Lysobacteraceae</taxon>
        <taxon>Pseudoxanthomonas</taxon>
    </lineage>
</organism>
<dbReference type="NCBIfam" id="TIGR03696">
    <property type="entry name" value="Rhs_assc_core"/>
    <property type="match status" value="1"/>
</dbReference>
<dbReference type="NCBIfam" id="TIGR01643">
    <property type="entry name" value="YD_repeat_2x"/>
    <property type="match status" value="6"/>
</dbReference>
<evidence type="ECO:0000313" key="5">
    <source>
        <dbReference type="EMBL" id="MDR6841232.1"/>
    </source>
</evidence>
<reference evidence="5 6" key="1">
    <citation type="submission" date="2023-07" db="EMBL/GenBank/DDBJ databases">
        <title>Sorghum-associated microbial communities from plants grown in Nebraska, USA.</title>
        <authorList>
            <person name="Schachtman D."/>
        </authorList>
    </citation>
    <scope>NUCLEOTIDE SEQUENCE [LARGE SCALE GENOMIC DNA]</scope>
    <source>
        <strain evidence="5 6">BE107</strain>
    </source>
</reference>
<keyword evidence="2" id="KW-0732">Signal</keyword>
<evidence type="ECO:0000259" key="3">
    <source>
        <dbReference type="Pfam" id="PF20148"/>
    </source>
</evidence>
<evidence type="ECO:0000313" key="6">
    <source>
        <dbReference type="Proteomes" id="UP001254759"/>
    </source>
</evidence>
<accession>A0ABU1RR33</accession>
<dbReference type="InterPro" id="IPR050708">
    <property type="entry name" value="T6SS_VgrG/RHS"/>
</dbReference>
<sequence>MLVALALAVLIQVTASAQEADQNFSVRSGDGSLFGTYDTQEQAEAAIRTIPGPSDAPDAYQYVREIKNQTVSEDGKTTITYWMGKHDRNFMFYGMTAMPRGTEEEAVSDSISYLNQRGSPPCPSASMNALNDWTPYSPELAHYELRNYSTNYFDYNEPTETCEPRADTATLSRISICPTPYTYWSSSHNACVNEEITASIETTQSQCEDESGDTGLVGNPCDVKTGNKYETEPDFDLGWAQLTRYYHSGVATATGGFGSGWSDTHRIRLEINLPVIGLIEGSGYTVPFRQVGSEYHAASGSGDRIAASGNQWKLYRQDAVYIFNDIGRLVMRQPEDGNVLSYAYDSSGRLDTITSPQGRSIQFQYADTSSDSLITGVSSHGTQLASYTYENGRLKTVTYQGGGTRTYHYEDTRFPRHLTGITAEDGQRYSTFAYDDKGRAVSSQHVGGTDGVALSYSPAGTVVTDALGKQTSYAMADAGGGSPKVTSVTDSAGTIAYQYYGQSVDFRRRVDTMTDRKGTQIKHSYSEVTDAVTGQPASVHTVREAYGLPEERTREERRDLASNRALLLQTGNLETRYTYNARLQPASITARDTATSQTRTTSFAYCEAADVAAPSSTCPIEGLLKSVDGPRTDVTDLVIYAYYGSDDPGCTTSPPTCTHRKGDLWKITTALGHVTETLAYDPTGQPLSVKNPNGIVTDFEYHPRGWLMARKVRGTNTGSEADDQITMIEYWPTGLVKKVIQSDGAFTSYAYDAAQRLTDVSDNIGNTIHYSLDLAGNRLQEDTKDPGSVLKRTLSRVYNQLGQLQTQADAQANPTDFTYDANGNTNTVTDALGRVTDNDYDPLNRLSRALQNVGGINAETKFQYDAQDNLTQVTDPKGLNTTYTYNGLGDLTQLVSPDTGTTTYTFDSAGNRISKLDANDPEPHTYLYDALNRLISVFYSTTSGGTSPDVRYTYDIVNSECATDETFAKGRLTAAHAEATLKYCYDRFGNLTRKVQSIGGRTFVLRYAYTKAGQLQSVTYPDGAVADYVRDAQGRVAEVGVTRADGVRAILLNQTSYAPFGPLVGWTYGNGRQMQRPLNQNYRPTAIHDPGVGGLDVGFGFDAVGNLTQLTPAASATPLVKFDYDALSRLTKFKDGPTDVAIESYAYDATGNRQSFTNSAGTQTYTYPSTNHRLAQVGAIARTYDAVGNTISIGGIAREFGYSQADRLSSVKQGGAVTMQYGYNALGERVVNVQPGLPSNPDGSGGTPSVSTYFVYDETGHWLGQYDNAASAVQQIVWLDDLPVGLIANGNQLHYIEPDHLGTPRVVIEVLRNVPVWTWDLKSEAFGNSVPNQDPDGDTNALVFDMRFPGQRYDVATGMNQNYFRDYDPSSGRYAQSDPIGFNGGINTYAYVGGNPISFVDPLGLEGFGPWWNANALNQQGLRNGTALRDTYSRARSIRDWANSRFPRVPGDPNDPMRHCVTSCMMARDASIGAGMGRTLGGANEAWGFLQHDLPDLGSKLRNGGPWAFQKSDLQHNEKGFCSGNSLPGPKPTNAALGEMGAQCVQQCSK</sequence>
<evidence type="ECO:0000256" key="2">
    <source>
        <dbReference type="SAM" id="SignalP"/>
    </source>
</evidence>
<dbReference type="Gene3D" id="2.180.10.10">
    <property type="entry name" value="RHS repeat-associated core"/>
    <property type="match status" value="3"/>
</dbReference>
<feature type="signal peptide" evidence="2">
    <location>
        <begin position="1"/>
        <end position="17"/>
    </location>
</feature>
<keyword evidence="1" id="KW-0677">Repeat</keyword>
<feature type="domain" description="Teneurin-like YD-shell" evidence="4">
    <location>
        <begin position="1098"/>
        <end position="1378"/>
    </location>
</feature>
<dbReference type="InterPro" id="IPR022385">
    <property type="entry name" value="Rhs_assc_core"/>
</dbReference>
<dbReference type="PANTHER" id="PTHR32305:SF15">
    <property type="entry name" value="PROTEIN RHSA-RELATED"/>
    <property type="match status" value="1"/>
</dbReference>